<evidence type="ECO:0000256" key="1">
    <source>
        <dbReference type="ARBA" id="ARBA00008075"/>
    </source>
</evidence>
<dbReference type="EMBL" id="GL877484">
    <property type="protein sequence ID" value="ELA45914.1"/>
    <property type="molecule type" value="Genomic_DNA"/>
</dbReference>
<dbReference type="OrthoDB" id="1367865at2759"/>
<organism evidence="7 8">
    <name type="scientific">Vavraia culicis (isolate floridensis)</name>
    <name type="common">Microsporidian parasite</name>
    <dbReference type="NCBI Taxonomy" id="948595"/>
    <lineage>
        <taxon>Eukaryota</taxon>
        <taxon>Fungi</taxon>
        <taxon>Fungi incertae sedis</taxon>
        <taxon>Microsporidia</taxon>
        <taxon>Pleistophoridae</taxon>
        <taxon>Vavraia</taxon>
    </lineage>
</organism>
<keyword evidence="2 6" id="KW-0853">WD repeat</keyword>
<feature type="repeat" description="WD" evidence="6">
    <location>
        <begin position="93"/>
        <end position="127"/>
    </location>
</feature>
<dbReference type="SMART" id="SM00320">
    <property type="entry name" value="WD40"/>
    <property type="match status" value="2"/>
</dbReference>
<sequence length="338" mass="38442">MEFVTKRVLGSTFVSKICLHRHKKIFCVYGRRNAYIMNYVLEQLQKFLDEDVREEFLCCTFCDSKNKTFLILGGERGILKVIDLNLGSFYIALKGHGGPIIDMLHNEIRPNVVFSASSDTTIRMWDIHRVCTLAIFGGLAGHEDVVLSIDMSADGNYLVSSGTDNSIKVWSIPNITDKFTAKDTSSVLGKYHFVNSEFSRADIPIKINYPIFNSQVLHKAYINCVKFFGNVIISKNISKRLAIVKFKGNYEIYKNSVDSDVIILKEYKFKEKLIHKFTIFGSKLVIFDEKGNCHIINLSSYEEPIQTVHVDNVKDASLINDLLFVVSNNNEVLCYSIN</sequence>
<dbReference type="AlphaFoldDB" id="L2GQM8"/>
<evidence type="ECO:0000256" key="6">
    <source>
        <dbReference type="PROSITE-ProRule" id="PRU00221"/>
    </source>
</evidence>
<evidence type="ECO:0000313" key="7">
    <source>
        <dbReference type="EMBL" id="ELA45914.1"/>
    </source>
</evidence>
<dbReference type="RefSeq" id="XP_008075603.1">
    <property type="nucleotide sequence ID" value="XM_008077412.1"/>
</dbReference>
<evidence type="ECO:0000313" key="8">
    <source>
        <dbReference type="Proteomes" id="UP000011081"/>
    </source>
</evidence>
<name>L2GQM8_VAVCU</name>
<comment type="similarity">
    <text evidence="1">Belongs to the WD repeat ESC family.</text>
</comment>
<keyword evidence="4" id="KW-0805">Transcription regulation</keyword>
<dbReference type="PANTHER" id="PTHR10253">
    <property type="entry name" value="POLYCOMB PROTEIN"/>
    <property type="match status" value="1"/>
</dbReference>
<dbReference type="HOGENOM" id="CLU_032683_0_0_1"/>
<dbReference type="PROSITE" id="PS00678">
    <property type="entry name" value="WD_REPEATS_1"/>
    <property type="match status" value="1"/>
</dbReference>
<reference evidence="8" key="1">
    <citation type="submission" date="2011-03" db="EMBL/GenBank/DDBJ databases">
        <title>The genome sequence of Vavraia culicis strain floridensis.</title>
        <authorList>
            <consortium name="The Broad Institute Genome Sequencing Platform"/>
            <person name="Cuomo C."/>
            <person name="Becnel J."/>
            <person name="Sanscrainte N."/>
            <person name="Young S.K."/>
            <person name="Zeng Q."/>
            <person name="Gargeya S."/>
            <person name="Fitzgerald M."/>
            <person name="Haas B."/>
            <person name="Abouelleil A."/>
            <person name="Alvarado L."/>
            <person name="Arachchi H.M."/>
            <person name="Berlin A."/>
            <person name="Chapman S.B."/>
            <person name="Gearin G."/>
            <person name="Goldberg J."/>
            <person name="Griggs A."/>
            <person name="Gujja S."/>
            <person name="Hansen M."/>
            <person name="Heiman D."/>
            <person name="Howarth C."/>
            <person name="Larimer J."/>
            <person name="Lui A."/>
            <person name="MacDonald P.J.P."/>
            <person name="McCowen C."/>
            <person name="Montmayeur A."/>
            <person name="Murphy C."/>
            <person name="Neiman D."/>
            <person name="Pearson M."/>
            <person name="Priest M."/>
            <person name="Roberts A."/>
            <person name="Saif S."/>
            <person name="Shea T."/>
            <person name="Sisk P."/>
            <person name="Stolte C."/>
            <person name="Sykes S."/>
            <person name="Wortman J."/>
            <person name="Nusbaum C."/>
            <person name="Birren B."/>
        </authorList>
    </citation>
    <scope>NUCLEOTIDE SEQUENCE [LARGE SCALE GENOMIC DNA]</scope>
    <source>
        <strain evidence="8">floridensis</strain>
    </source>
</reference>
<dbReference type="Proteomes" id="UP000011081">
    <property type="component" value="Unassembled WGS sequence"/>
</dbReference>
<feature type="repeat" description="WD" evidence="6">
    <location>
        <begin position="139"/>
        <end position="172"/>
    </location>
</feature>
<dbReference type="InterPro" id="IPR015943">
    <property type="entry name" value="WD40/YVTN_repeat-like_dom_sf"/>
</dbReference>
<evidence type="ECO:0000256" key="5">
    <source>
        <dbReference type="ARBA" id="ARBA00023163"/>
    </source>
</evidence>
<dbReference type="InterPro" id="IPR051243">
    <property type="entry name" value="PcG_WD-repeat"/>
</dbReference>
<gene>
    <name evidence="7" type="ORF">VCUG_02594</name>
</gene>
<dbReference type="InterPro" id="IPR036322">
    <property type="entry name" value="WD40_repeat_dom_sf"/>
</dbReference>
<dbReference type="Gene3D" id="2.130.10.10">
    <property type="entry name" value="YVTN repeat-like/Quinoprotein amine dehydrogenase"/>
    <property type="match status" value="1"/>
</dbReference>
<dbReference type="InParanoid" id="L2GQM8"/>
<dbReference type="Pfam" id="PF00400">
    <property type="entry name" value="WD40"/>
    <property type="match status" value="2"/>
</dbReference>
<dbReference type="GeneID" id="19880455"/>
<keyword evidence="8" id="KW-1185">Reference proteome</keyword>
<proteinExistence type="inferred from homology"/>
<dbReference type="InterPro" id="IPR001680">
    <property type="entry name" value="WD40_rpt"/>
</dbReference>
<dbReference type="PROSITE" id="PS50294">
    <property type="entry name" value="WD_REPEATS_REGION"/>
    <property type="match status" value="1"/>
</dbReference>
<protein>
    <submittedName>
        <fullName evidence="7">Uncharacterized protein</fullName>
    </submittedName>
</protein>
<evidence type="ECO:0000256" key="4">
    <source>
        <dbReference type="ARBA" id="ARBA00023015"/>
    </source>
</evidence>
<evidence type="ECO:0000256" key="3">
    <source>
        <dbReference type="ARBA" id="ARBA00022737"/>
    </source>
</evidence>
<dbReference type="VEuPathDB" id="MicrosporidiaDB:VCUG_02594"/>
<accession>L2GQM8</accession>
<keyword evidence="5" id="KW-0804">Transcription</keyword>
<dbReference type="InterPro" id="IPR019775">
    <property type="entry name" value="WD40_repeat_CS"/>
</dbReference>
<keyword evidence="3" id="KW-0677">Repeat</keyword>
<dbReference type="OMA" id="HKAYINC"/>
<dbReference type="SUPFAM" id="SSF50978">
    <property type="entry name" value="WD40 repeat-like"/>
    <property type="match status" value="1"/>
</dbReference>
<dbReference type="STRING" id="948595.L2GQM8"/>
<dbReference type="PROSITE" id="PS50082">
    <property type="entry name" value="WD_REPEATS_2"/>
    <property type="match status" value="2"/>
</dbReference>
<evidence type="ECO:0000256" key="2">
    <source>
        <dbReference type="ARBA" id="ARBA00022574"/>
    </source>
</evidence>